<feature type="compositionally biased region" description="Basic and acidic residues" evidence="1">
    <location>
        <begin position="336"/>
        <end position="347"/>
    </location>
</feature>
<evidence type="ECO:0000313" key="2">
    <source>
        <dbReference type="EMBL" id="OQV14363.1"/>
    </source>
</evidence>
<dbReference type="Proteomes" id="UP000192578">
    <property type="component" value="Unassembled WGS sequence"/>
</dbReference>
<accession>A0A1W0WGV8</accession>
<name>A0A1W0WGV8_HYPEX</name>
<organism evidence="2 3">
    <name type="scientific">Hypsibius exemplaris</name>
    <name type="common">Freshwater tardigrade</name>
    <dbReference type="NCBI Taxonomy" id="2072580"/>
    <lineage>
        <taxon>Eukaryota</taxon>
        <taxon>Metazoa</taxon>
        <taxon>Ecdysozoa</taxon>
        <taxon>Tardigrada</taxon>
        <taxon>Eutardigrada</taxon>
        <taxon>Parachela</taxon>
        <taxon>Hypsibioidea</taxon>
        <taxon>Hypsibiidae</taxon>
        <taxon>Hypsibius</taxon>
    </lineage>
</organism>
<dbReference type="AlphaFoldDB" id="A0A1W0WGV8"/>
<gene>
    <name evidence="2" type="ORF">BV898_11481</name>
</gene>
<dbReference type="EMBL" id="MTYJ01000106">
    <property type="protein sequence ID" value="OQV14363.1"/>
    <property type="molecule type" value="Genomic_DNA"/>
</dbReference>
<comment type="caution">
    <text evidence="2">The sequence shown here is derived from an EMBL/GenBank/DDBJ whole genome shotgun (WGS) entry which is preliminary data.</text>
</comment>
<keyword evidence="3" id="KW-1185">Reference proteome</keyword>
<proteinExistence type="predicted"/>
<feature type="compositionally biased region" description="Polar residues" evidence="1">
    <location>
        <begin position="257"/>
        <end position="270"/>
    </location>
</feature>
<feature type="region of interest" description="Disordered" evidence="1">
    <location>
        <begin position="243"/>
        <end position="366"/>
    </location>
</feature>
<feature type="compositionally biased region" description="Polar residues" evidence="1">
    <location>
        <begin position="299"/>
        <end position="327"/>
    </location>
</feature>
<sequence length="404" mass="45798">MLTQMKPPTEEQFADVLYGKKVASRNFDALLDVTNADKNFLQKRTYSLRQRVTDVLVNVTDSHHRIAENYSMVIAATELFLEKTGYAEWKSKVEPFVLKKLVPNAAPYYKFRTQTKGQISFGHGTVDETETMALASLFCSVIEELLKEDENKVWKCVSFMPLRGFVVVREQEFLPMASRKKENFGVIFDKMKQLPGVETGLQVRYSDEISKRSTGIPKELFTISQIQLLKNDSRAEERTFRTTQDIISTRDHRKNKSTPTTVQELSNLVASSPERSDNSDLEDITEESAPAVSARKPAVSTTRAAKALNSQPRSSNAGGSFTVTNKVANPAPRGRKTGEEQQNEKEPKKRKPECGACNEQKDEPTYPCTARKERFHLECQDTDNKHWPTRTNARGRRCVSCRSL</sequence>
<evidence type="ECO:0000313" key="3">
    <source>
        <dbReference type="Proteomes" id="UP000192578"/>
    </source>
</evidence>
<evidence type="ECO:0000256" key="1">
    <source>
        <dbReference type="SAM" id="MobiDB-lite"/>
    </source>
</evidence>
<protein>
    <submittedName>
        <fullName evidence="2">Uncharacterized protein</fullName>
    </submittedName>
</protein>
<reference evidence="3" key="1">
    <citation type="submission" date="2017-01" db="EMBL/GenBank/DDBJ databases">
        <title>Comparative genomics of anhydrobiosis in the tardigrade Hypsibius dujardini.</title>
        <authorList>
            <person name="Yoshida Y."/>
            <person name="Koutsovoulos G."/>
            <person name="Laetsch D."/>
            <person name="Stevens L."/>
            <person name="Kumar S."/>
            <person name="Horikawa D."/>
            <person name="Ishino K."/>
            <person name="Komine S."/>
            <person name="Tomita M."/>
            <person name="Blaxter M."/>
            <person name="Arakawa K."/>
        </authorList>
    </citation>
    <scope>NUCLEOTIDE SEQUENCE [LARGE SCALE GENOMIC DNA]</scope>
    <source>
        <strain evidence="3">Z151</strain>
    </source>
</reference>